<evidence type="ECO:0000259" key="1">
    <source>
        <dbReference type="Pfam" id="PF00144"/>
    </source>
</evidence>
<dbReference type="Gene3D" id="3.40.710.10">
    <property type="entry name" value="DD-peptidase/beta-lactamase superfamily"/>
    <property type="match status" value="1"/>
</dbReference>
<dbReference type="AlphaFoldDB" id="A0A853JCI9"/>
<sequence>MEPAEAALSPQALARLHGFMEEATGPEGYTGGVTLLARDGRIVDWRAYGHRDLERTAPMPRDAIFRIYSMTKTIASVAVLMLVEEGRVGLDDPVSRHLPELREPQVLVGGDADAPRLRPARGAITLRMLLTHTAGFPAGLEGDAAAVALLERADPHAAVDLAGFVERLGRAPLAADPGTRFGYDGAATEVLARVVEVVGGQPFDDFLQARILVPLRMEDTAFRVPGDKLHRLADITAMGEGGRLVRHDGRGSLDPGEPLNAYPSAAGGLYSTAGDYARFCQMLLGGGELDGVRILARATVEAMMRNQLTMLDPPVTQFSDAEGFGFGGYVVLDPGRRTRPGSAGQFGWAGAASTSYVVDPEQRLIAILLLQHLPRDSGDDLPRLGDCFYRLVYGSLQR</sequence>
<dbReference type="Proteomes" id="UP000578091">
    <property type="component" value="Unassembled WGS sequence"/>
</dbReference>
<dbReference type="InterPro" id="IPR050789">
    <property type="entry name" value="Diverse_Enzym_Activities"/>
</dbReference>
<reference evidence="2 3" key="1">
    <citation type="submission" date="2020-07" db="EMBL/GenBank/DDBJ databases">
        <title>Luteimonas sp. SJ-92.</title>
        <authorList>
            <person name="Huang X.-X."/>
            <person name="Xu L."/>
            <person name="Sun J.-Q."/>
        </authorList>
    </citation>
    <scope>NUCLEOTIDE SEQUENCE [LARGE SCALE GENOMIC DNA]</scope>
    <source>
        <strain evidence="2 3">SJ-92</strain>
    </source>
</reference>
<comment type="caution">
    <text evidence="2">The sequence shown here is derived from an EMBL/GenBank/DDBJ whole genome shotgun (WGS) entry which is preliminary data.</text>
</comment>
<protein>
    <submittedName>
        <fullName evidence="2">Beta-lactamase family protein</fullName>
    </submittedName>
</protein>
<dbReference type="SUPFAM" id="SSF56601">
    <property type="entry name" value="beta-lactamase/transpeptidase-like"/>
    <property type="match status" value="1"/>
</dbReference>
<dbReference type="EMBL" id="JACCKA010000051">
    <property type="protein sequence ID" value="NZA26318.1"/>
    <property type="molecule type" value="Genomic_DNA"/>
</dbReference>
<dbReference type="InterPro" id="IPR012338">
    <property type="entry name" value="Beta-lactam/transpept-like"/>
</dbReference>
<dbReference type="InterPro" id="IPR001466">
    <property type="entry name" value="Beta-lactam-related"/>
</dbReference>
<dbReference type="PANTHER" id="PTHR43283">
    <property type="entry name" value="BETA-LACTAMASE-RELATED"/>
    <property type="match status" value="1"/>
</dbReference>
<keyword evidence="3" id="KW-1185">Reference proteome</keyword>
<accession>A0A853JCI9</accession>
<name>A0A853JCI9_9GAMM</name>
<gene>
    <name evidence="2" type="ORF">H0E84_07960</name>
</gene>
<proteinExistence type="predicted"/>
<organism evidence="2 3">
    <name type="scientific">Luteimonas salinisoli</name>
    <dbReference type="NCBI Taxonomy" id="2752307"/>
    <lineage>
        <taxon>Bacteria</taxon>
        <taxon>Pseudomonadati</taxon>
        <taxon>Pseudomonadota</taxon>
        <taxon>Gammaproteobacteria</taxon>
        <taxon>Lysobacterales</taxon>
        <taxon>Lysobacteraceae</taxon>
        <taxon>Luteimonas</taxon>
    </lineage>
</organism>
<evidence type="ECO:0000313" key="2">
    <source>
        <dbReference type="EMBL" id="NZA26318.1"/>
    </source>
</evidence>
<evidence type="ECO:0000313" key="3">
    <source>
        <dbReference type="Proteomes" id="UP000578091"/>
    </source>
</evidence>
<dbReference type="Pfam" id="PF00144">
    <property type="entry name" value="Beta-lactamase"/>
    <property type="match status" value="1"/>
</dbReference>
<dbReference type="RefSeq" id="WP_180678101.1">
    <property type="nucleotide sequence ID" value="NZ_JACCKA010000051.1"/>
</dbReference>
<dbReference type="PANTHER" id="PTHR43283:SF3">
    <property type="entry name" value="BETA-LACTAMASE FAMILY PROTEIN (AFU_ORTHOLOGUE AFUA_5G07500)"/>
    <property type="match status" value="1"/>
</dbReference>
<feature type="domain" description="Beta-lactamase-related" evidence="1">
    <location>
        <begin position="28"/>
        <end position="378"/>
    </location>
</feature>